<feature type="compositionally biased region" description="Acidic residues" evidence="1">
    <location>
        <begin position="66"/>
        <end position="87"/>
    </location>
</feature>
<reference evidence="2 3" key="1">
    <citation type="journal article" date="2023" name="BMC Biol.">
        <title>The compact genome of the sponge Oopsacas minuta (Hexactinellida) is lacking key metazoan core genes.</title>
        <authorList>
            <person name="Santini S."/>
            <person name="Schenkelaars Q."/>
            <person name="Jourda C."/>
            <person name="Duchesne M."/>
            <person name="Belahbib H."/>
            <person name="Rocher C."/>
            <person name="Selva M."/>
            <person name="Riesgo A."/>
            <person name="Vervoort M."/>
            <person name="Leys S.P."/>
            <person name="Kodjabachian L."/>
            <person name="Le Bivic A."/>
            <person name="Borchiellini C."/>
            <person name="Claverie J.M."/>
            <person name="Renard E."/>
        </authorList>
    </citation>
    <scope>NUCLEOTIDE SEQUENCE [LARGE SCALE GENOMIC DNA]</scope>
    <source>
        <strain evidence="2">SPO-2</strain>
    </source>
</reference>
<accession>A0AAV7JKT3</accession>
<dbReference type="Proteomes" id="UP001165289">
    <property type="component" value="Unassembled WGS sequence"/>
</dbReference>
<dbReference type="AlphaFoldDB" id="A0AAV7JKT3"/>
<comment type="caution">
    <text evidence="2">The sequence shown here is derived from an EMBL/GenBank/DDBJ whole genome shotgun (WGS) entry which is preliminary data.</text>
</comment>
<sequence length="273" mass="29404">MASAQQPTTKTKRRVSQDEVSSDPADTNAGLKKQKLDPPSEEVQPDSTEPRDVEGFVSSGDSILTEVDDVDEVDLEDASEGDSDDLDGSGKIQSNVDGEEFDDSHSGDQVDGDDDDSTGGEGTGDDSEEELPIIEGTEVELIHQSPEAPLDGDNEKGAYLLKGKGGRVLKLAISENAISEVHTECLLLFESGKLPRIQASDLEVISDSANELTVHASTVTVSTSYPVKKYSKEELDALEDLDQHLLATERDWCIIEVAGYDTLFGSKDLMPED</sequence>
<evidence type="ECO:0000313" key="2">
    <source>
        <dbReference type="EMBL" id="KAI6649060.1"/>
    </source>
</evidence>
<protein>
    <submittedName>
        <fullName evidence="2">Uncharacterized protein</fullName>
    </submittedName>
</protein>
<evidence type="ECO:0000256" key="1">
    <source>
        <dbReference type="SAM" id="MobiDB-lite"/>
    </source>
</evidence>
<keyword evidence="3" id="KW-1185">Reference proteome</keyword>
<gene>
    <name evidence="2" type="ORF">LOD99_6781</name>
</gene>
<dbReference type="EMBL" id="JAKMXF010000322">
    <property type="protein sequence ID" value="KAI6649060.1"/>
    <property type="molecule type" value="Genomic_DNA"/>
</dbReference>
<feature type="region of interest" description="Disordered" evidence="1">
    <location>
        <begin position="1"/>
        <end position="130"/>
    </location>
</feature>
<organism evidence="2 3">
    <name type="scientific">Oopsacas minuta</name>
    <dbReference type="NCBI Taxonomy" id="111878"/>
    <lineage>
        <taxon>Eukaryota</taxon>
        <taxon>Metazoa</taxon>
        <taxon>Porifera</taxon>
        <taxon>Hexactinellida</taxon>
        <taxon>Hexasterophora</taxon>
        <taxon>Lyssacinosida</taxon>
        <taxon>Leucopsacidae</taxon>
        <taxon>Oopsacas</taxon>
    </lineage>
</organism>
<proteinExistence type="predicted"/>
<name>A0AAV7JKT3_9METZ</name>
<evidence type="ECO:0000313" key="3">
    <source>
        <dbReference type="Proteomes" id="UP001165289"/>
    </source>
</evidence>
<feature type="compositionally biased region" description="Acidic residues" evidence="1">
    <location>
        <begin position="110"/>
        <end position="130"/>
    </location>
</feature>